<feature type="transmembrane region" description="Helical" evidence="13">
    <location>
        <begin position="164"/>
        <end position="184"/>
    </location>
</feature>
<evidence type="ECO:0000256" key="2">
    <source>
        <dbReference type="ARBA" id="ARBA00004370"/>
    </source>
</evidence>
<dbReference type="Proteomes" id="UP000799049">
    <property type="component" value="Unassembled WGS sequence"/>
</dbReference>
<keyword evidence="12 13" id="KW-0472">Membrane</keyword>
<evidence type="ECO:0000256" key="11">
    <source>
        <dbReference type="ARBA" id="ARBA00023004"/>
    </source>
</evidence>
<evidence type="ECO:0000256" key="1">
    <source>
        <dbReference type="ARBA" id="ARBA00001962"/>
    </source>
</evidence>
<dbReference type="InterPro" id="IPR002680">
    <property type="entry name" value="AOX"/>
</dbReference>
<keyword evidence="5" id="KW-0679">Respiratory chain</keyword>
<keyword evidence="6 13" id="KW-0812">Transmembrane</keyword>
<name>A0A8K0AIY7_ANDGO</name>
<comment type="similarity">
    <text evidence="3">Belongs to the alternative oxidase family.</text>
</comment>
<dbReference type="AlphaFoldDB" id="A0A8K0AIY7"/>
<evidence type="ECO:0000256" key="12">
    <source>
        <dbReference type="ARBA" id="ARBA00023136"/>
    </source>
</evidence>
<keyword evidence="15" id="KW-1185">Reference proteome</keyword>
<evidence type="ECO:0000256" key="3">
    <source>
        <dbReference type="ARBA" id="ARBA00008388"/>
    </source>
</evidence>
<feature type="transmembrane region" description="Helical" evidence="13">
    <location>
        <begin position="102"/>
        <end position="122"/>
    </location>
</feature>
<evidence type="ECO:0000256" key="5">
    <source>
        <dbReference type="ARBA" id="ARBA00022660"/>
    </source>
</evidence>
<evidence type="ECO:0000256" key="8">
    <source>
        <dbReference type="ARBA" id="ARBA00022982"/>
    </source>
</evidence>
<proteinExistence type="inferred from homology"/>
<reference evidence="14" key="1">
    <citation type="submission" date="2019-09" db="EMBL/GenBank/DDBJ databases">
        <title>The Mitochondrial Proteome of the Jakobid, Andalucia godoyi, a Protist With the Most Gene-Rich and Bacteria-Like Mitochondrial Genome.</title>
        <authorList>
            <person name="Gray M.W."/>
            <person name="Burger G."/>
            <person name="Derelle R."/>
            <person name="Klimes V."/>
            <person name="Leger M."/>
            <person name="Sarrasin M."/>
            <person name="Vlcek C."/>
            <person name="Roger A.J."/>
            <person name="Elias M."/>
            <person name="Lang B.F."/>
        </authorList>
    </citation>
    <scope>NUCLEOTIDE SEQUENCE</scope>
    <source>
        <strain evidence="14">And28</strain>
    </source>
</reference>
<dbReference type="InterPro" id="IPR038659">
    <property type="entry name" value="AOX_sf"/>
</dbReference>
<evidence type="ECO:0000256" key="7">
    <source>
        <dbReference type="ARBA" id="ARBA00022723"/>
    </source>
</evidence>
<dbReference type="GO" id="GO:0010230">
    <property type="term" value="P:alternative respiration"/>
    <property type="evidence" value="ECO:0007669"/>
    <property type="project" value="TreeGrafter"/>
</dbReference>
<keyword evidence="8" id="KW-0249">Electron transport</keyword>
<comment type="cofactor">
    <cofactor evidence="1">
        <name>Fe cation</name>
        <dbReference type="ChEBI" id="CHEBI:24875"/>
    </cofactor>
</comment>
<dbReference type="GO" id="GO:0005739">
    <property type="term" value="C:mitochondrion"/>
    <property type="evidence" value="ECO:0007669"/>
    <property type="project" value="TreeGrafter"/>
</dbReference>
<dbReference type="Gene3D" id="1.20.1260.140">
    <property type="entry name" value="Alternative oxidase"/>
    <property type="match status" value="1"/>
</dbReference>
<sequence length="279" mass="32226">MFASIRRSICSKHHSPKIELKRSLQRCFSALAKPPSGEPQRQPSARPNSAQIFRKLLPYTSKYDGERYFVPQTWTDKVVKGMVKLFRFPMDTIFREDYMRRVIYLETVAAVPGLVAGSWLHFHCLRRLHDDAGWIIRLLDESENERMHLTAFLHYEQPGLLQRFMILATQIVYTSVYFVAYAVSPKACHRFVGMLEEEAVFSYNEFLKLVDSGKIPNGPAPKVAKDYWELSTDATLRDLIVAIRDDECEHRDINHAYASEIQDGTSPYDFEPISPTSRS</sequence>
<keyword evidence="11" id="KW-0408">Iron</keyword>
<evidence type="ECO:0000256" key="4">
    <source>
        <dbReference type="ARBA" id="ARBA00022448"/>
    </source>
</evidence>
<comment type="subcellular location">
    <subcellularLocation>
        <location evidence="2">Membrane</location>
    </subcellularLocation>
</comment>
<keyword evidence="9 13" id="KW-1133">Transmembrane helix</keyword>
<gene>
    <name evidence="14" type="ORF">ANDGO_03233</name>
</gene>
<keyword evidence="7" id="KW-0479">Metal-binding</keyword>
<dbReference type="GO" id="GO:0016020">
    <property type="term" value="C:membrane"/>
    <property type="evidence" value="ECO:0007669"/>
    <property type="project" value="UniProtKB-SubCell"/>
</dbReference>
<dbReference type="GO" id="GO:0046872">
    <property type="term" value="F:metal ion binding"/>
    <property type="evidence" value="ECO:0007669"/>
    <property type="project" value="UniProtKB-KW"/>
</dbReference>
<dbReference type="PANTHER" id="PTHR31803:SF3">
    <property type="entry name" value="ALTERNATIVE OXIDASE"/>
    <property type="match status" value="1"/>
</dbReference>
<evidence type="ECO:0000256" key="10">
    <source>
        <dbReference type="ARBA" id="ARBA00023002"/>
    </source>
</evidence>
<keyword evidence="4" id="KW-0813">Transport</keyword>
<dbReference type="OrthoDB" id="16906at2759"/>
<keyword evidence="10" id="KW-0560">Oxidoreductase</keyword>
<protein>
    <submittedName>
        <fullName evidence="14">Mitochondrial alternative oxidase form 1 (AOX1)</fullName>
    </submittedName>
</protein>
<dbReference type="GO" id="GO:0009916">
    <property type="term" value="F:alternative oxidase activity"/>
    <property type="evidence" value="ECO:0007669"/>
    <property type="project" value="InterPro"/>
</dbReference>
<dbReference type="PANTHER" id="PTHR31803">
    <property type="entry name" value="ALTERNATIVE OXIDASE"/>
    <property type="match status" value="1"/>
</dbReference>
<evidence type="ECO:0000256" key="13">
    <source>
        <dbReference type="SAM" id="Phobius"/>
    </source>
</evidence>
<organism evidence="14 15">
    <name type="scientific">Andalucia godoyi</name>
    <name type="common">Flagellate</name>
    <dbReference type="NCBI Taxonomy" id="505711"/>
    <lineage>
        <taxon>Eukaryota</taxon>
        <taxon>Discoba</taxon>
        <taxon>Jakobida</taxon>
        <taxon>Andalucina</taxon>
        <taxon>Andaluciidae</taxon>
        <taxon>Andalucia</taxon>
    </lineage>
</organism>
<evidence type="ECO:0000256" key="9">
    <source>
        <dbReference type="ARBA" id="ARBA00022989"/>
    </source>
</evidence>
<evidence type="ECO:0000256" key="6">
    <source>
        <dbReference type="ARBA" id="ARBA00022692"/>
    </source>
</evidence>
<dbReference type="EMBL" id="VRVR01000002">
    <property type="protein sequence ID" value="KAF0853120.1"/>
    <property type="molecule type" value="Genomic_DNA"/>
</dbReference>
<dbReference type="Pfam" id="PF01786">
    <property type="entry name" value="AOX"/>
    <property type="match status" value="1"/>
</dbReference>
<evidence type="ECO:0000313" key="15">
    <source>
        <dbReference type="Proteomes" id="UP000799049"/>
    </source>
</evidence>
<accession>A0A8K0AIY7</accession>
<evidence type="ECO:0000313" key="14">
    <source>
        <dbReference type="EMBL" id="KAF0853120.1"/>
    </source>
</evidence>
<comment type="caution">
    <text evidence="14">The sequence shown here is derived from an EMBL/GenBank/DDBJ whole genome shotgun (WGS) entry which is preliminary data.</text>
</comment>